<evidence type="ECO:0000313" key="44">
    <source>
        <dbReference type="Proteomes" id="UP000527548"/>
    </source>
</evidence>
<evidence type="ECO:0000313" key="15">
    <source>
        <dbReference type="EMBL" id="EFM1446399.1"/>
    </source>
</evidence>
<reference evidence="10 46" key="5">
    <citation type="submission" date="2018-08" db="EMBL/GenBank/DDBJ databases">
        <authorList>
            <consortium name="PulseNet: The National Subtyping Network for Foodborne Disease Surveillance"/>
            <person name="Tarr C.L."/>
            <person name="Trees E."/>
            <person name="Katz L.S."/>
            <person name="Carleton-Romer H.A."/>
            <person name="Stroika S."/>
            <person name="Kucerova Z."/>
            <person name="Roache K.F."/>
            <person name="Sabol A.L."/>
            <person name="Besser J."/>
            <person name="Gerner-Smidt P."/>
        </authorList>
    </citation>
    <scope>NUCLEOTIDE SEQUENCE [LARGE SCALE GENOMIC DNA]</scope>
    <source>
        <strain evidence="10 46">PNUSAE011918</strain>
    </source>
</reference>
<dbReference type="Proteomes" id="UP000519859">
    <property type="component" value="Unassembled WGS sequence"/>
</dbReference>
<dbReference type="Proteomes" id="UP000527548">
    <property type="component" value="Unassembled WGS sequence"/>
</dbReference>
<evidence type="ECO:0000313" key="29">
    <source>
        <dbReference type="EMBL" id="STJ13510.1"/>
    </source>
</evidence>
<dbReference type="EMBL" id="UGCU01000001">
    <property type="protein sequence ID" value="STJ13510.1"/>
    <property type="molecule type" value="Genomic_DNA"/>
</dbReference>
<dbReference type="EMBL" id="AATJYL010000023">
    <property type="protein sequence ID" value="EFM1446399.1"/>
    <property type="molecule type" value="Genomic_DNA"/>
</dbReference>
<comment type="similarity">
    <text evidence="2 6">Belongs to the periplasmic pilus chaperone family.</text>
</comment>
<reference evidence="26 36" key="10">
    <citation type="submission" date="2019-08" db="EMBL/GenBank/DDBJ databases">
        <title>Plasmid- and chromosome-located mcr-3 in mcr-1-positive Escherichia coli from diseased swine, Taiwan.</title>
        <authorList>
            <person name="Hsu C.-Y."/>
            <person name="Huang W.-C."/>
            <person name="Lauderdale T.-L."/>
        </authorList>
    </citation>
    <scope>NUCLEOTIDE SEQUENCE [LARGE SCALE GENOMIC DNA]</scope>
    <source>
        <strain evidence="26 36">NCYU-26-73</strain>
    </source>
</reference>
<evidence type="ECO:0000313" key="38">
    <source>
        <dbReference type="Proteomes" id="UP000358010"/>
    </source>
</evidence>
<dbReference type="InterPro" id="IPR013783">
    <property type="entry name" value="Ig-like_fold"/>
</dbReference>
<sequence length="227" mass="25374">MRIITALLMSFFILPVHAGVVIYGTRIIYPEKNREVLVQLMNQSKNASLIQAWIDDGNTTIAPEKIQVPFILTPPVSRVAGGSGQQLKIRKMPNNLPHNKESLFYLNVLDIPPNNPQNAGKNKIKLALQNRIKLLWRPSGIAPVDKKSLSQLNIKKKNNAISINNETANWITVTTIKAQNVKVNNESILLPPFSNNDITLKNNHASEYELTVVDDYGNNIHSKIAAR</sequence>
<evidence type="ECO:0000313" key="14">
    <source>
        <dbReference type="EMBL" id="EFM0254039.1"/>
    </source>
</evidence>
<reference evidence="30 37" key="8">
    <citation type="submission" date="2019-06" db="EMBL/GenBank/DDBJ databases">
        <title>The presence and diversity of blaCTX-M among Escherichia coli from urban wastewater and feedlot cattle, in Alberta, Canada.</title>
        <authorList>
            <person name="Cormier A.C."/>
            <person name="Chalmer G."/>
            <person name="Cook S.R."/>
            <person name="Zaheer R."/>
            <person name="Hannon S.J."/>
            <person name="Booker C.W."/>
            <person name="Read R."/>
            <person name="Gow S.P."/>
            <person name="Mcallister T.A."/>
            <person name="Boerlin P."/>
        </authorList>
    </citation>
    <scope>NUCLEOTIDE SEQUENCE [LARGE SCALE GENOMIC DNA]</scope>
    <source>
        <strain evidence="30 37">347</strain>
    </source>
</reference>
<protein>
    <submittedName>
        <fullName evidence="17">Fimbria/pilus periplasmic chaperone</fullName>
    </submittedName>
    <submittedName>
        <fullName evidence="9">Fimbrial assembly chaperone protein StcB</fullName>
    </submittedName>
    <submittedName>
        <fullName evidence="11">Molecular chaperone</fullName>
    </submittedName>
    <submittedName>
        <fullName evidence="28">Putative membrane-associated pilin chaperone</fullName>
    </submittedName>
</protein>
<dbReference type="EMBL" id="AAVQAW010000009">
    <property type="protein sequence ID" value="EGD0648948.1"/>
    <property type="molecule type" value="Genomic_DNA"/>
</dbReference>
<evidence type="ECO:0000313" key="28">
    <source>
        <dbReference type="EMBL" id="STE03217.1"/>
    </source>
</evidence>
<evidence type="ECO:0000313" key="21">
    <source>
        <dbReference type="EMBL" id="MDA4178252.1"/>
    </source>
</evidence>
<dbReference type="InterPro" id="IPR018046">
    <property type="entry name" value="Pili_assmbl_chaperone_CS"/>
</dbReference>
<evidence type="ECO:0000313" key="42">
    <source>
        <dbReference type="Proteomes" id="UP000519182"/>
    </source>
</evidence>
<dbReference type="InterPro" id="IPR001829">
    <property type="entry name" value="Pili_assmbl_chaperone_bac"/>
</dbReference>
<evidence type="ECO:0000313" key="25">
    <source>
        <dbReference type="EMBL" id="ONG35377.1"/>
    </source>
</evidence>
<dbReference type="EMBL" id="DABGYN010000002">
    <property type="protein sequence ID" value="HAJ0832812.1"/>
    <property type="molecule type" value="Genomic_DNA"/>
</dbReference>
<evidence type="ECO:0000313" key="23">
    <source>
        <dbReference type="EMBL" id="MPU49627.1"/>
    </source>
</evidence>
<dbReference type="Proteomes" id="UP000254495">
    <property type="component" value="Unassembled WGS sequence"/>
</dbReference>
<reference evidence="9 41" key="15">
    <citation type="submission" date="2020-06" db="EMBL/GenBank/DDBJ databases">
        <title>Whole-genome sequencing of blaNDM-5 positive Escherichia coli isolated from a Japanese patient with no history of travel abroad.</title>
        <authorList>
            <person name="Ito Y."/>
            <person name="Aoki K."/>
            <person name="Nakayama N."/>
            <person name="Ohtsuka M."/>
            <person name="Ota M."/>
            <person name="Kaneko N."/>
            <person name="Yoshida M."/>
            <person name="Ishii Y."/>
            <person name="Tateda K."/>
            <person name="Matsuse H."/>
        </authorList>
    </citation>
    <scope>NUCLEOTIDE SEQUENCE [LARGE SCALE GENOMIC DNA]</scope>
    <source>
        <strain evidence="9 41">TUM18780</strain>
    </source>
</reference>
<dbReference type="EMBL" id="DABERK010000003">
    <property type="protein sequence ID" value="HAI5330915.1"/>
    <property type="molecule type" value="Genomic_DNA"/>
</dbReference>
<dbReference type="Proteomes" id="UP000630371">
    <property type="component" value="Unassembled WGS sequence"/>
</dbReference>
<dbReference type="Proteomes" id="UP000567387">
    <property type="component" value="Unassembled WGS sequence"/>
</dbReference>
<evidence type="ECO:0000259" key="7">
    <source>
        <dbReference type="Pfam" id="PF00345"/>
    </source>
</evidence>
<evidence type="ECO:0000313" key="27">
    <source>
        <dbReference type="EMBL" id="RRL50837.1"/>
    </source>
</evidence>
<evidence type="ECO:0000313" key="47">
    <source>
        <dbReference type="Proteomes" id="UP000587626"/>
    </source>
</evidence>
<evidence type="ECO:0000256" key="5">
    <source>
        <dbReference type="ARBA" id="ARBA00023186"/>
    </source>
</evidence>
<dbReference type="Pfam" id="PF00345">
    <property type="entry name" value="PapD_N"/>
    <property type="match status" value="1"/>
</dbReference>
<dbReference type="SUPFAM" id="SSF49354">
    <property type="entry name" value="PapD-like"/>
    <property type="match status" value="1"/>
</dbReference>
<evidence type="ECO:0000313" key="12">
    <source>
        <dbReference type="EMBL" id="EFE8673674.1"/>
    </source>
</evidence>
<dbReference type="PANTHER" id="PTHR30251">
    <property type="entry name" value="PILUS ASSEMBLY CHAPERONE"/>
    <property type="match status" value="1"/>
</dbReference>
<evidence type="ECO:0000313" key="11">
    <source>
        <dbReference type="EMBL" id="EFB2195298.1"/>
    </source>
</evidence>
<dbReference type="InterPro" id="IPR016147">
    <property type="entry name" value="Pili_assmbl_chaperone_N"/>
</dbReference>
<evidence type="ECO:0000313" key="31">
    <source>
        <dbReference type="EMBL" id="VFT71181.1"/>
    </source>
</evidence>
<evidence type="ECO:0000313" key="26">
    <source>
        <dbReference type="EMBL" id="QED74637.1"/>
    </source>
</evidence>
<evidence type="ECO:0000313" key="36">
    <source>
        <dbReference type="Proteomes" id="UP000321299"/>
    </source>
</evidence>
<dbReference type="Proteomes" id="UP000509260">
    <property type="component" value="Chromosome"/>
</dbReference>
<dbReference type="AlphaFoldDB" id="A0A069C8X7"/>
<name>A0A069C8X7_ECOLX</name>
<dbReference type="Proteomes" id="UP000845800">
    <property type="component" value="Unassembled WGS sequence"/>
</dbReference>
<dbReference type="InterPro" id="IPR016148">
    <property type="entry name" value="Pili_assmbl_chaperone_C"/>
</dbReference>
<evidence type="ECO:0000313" key="24">
    <source>
        <dbReference type="EMBL" id="MTE88059.1"/>
    </source>
</evidence>
<organism evidence="17 48">
    <name type="scientific">Escherichia coli</name>
    <dbReference type="NCBI Taxonomy" id="562"/>
    <lineage>
        <taxon>Bacteria</taxon>
        <taxon>Pseudomonadati</taxon>
        <taxon>Pseudomonadota</taxon>
        <taxon>Gammaproteobacteria</taxon>
        <taxon>Enterobacterales</taxon>
        <taxon>Enterobacteriaceae</taxon>
        <taxon>Escherichia</taxon>
    </lineage>
</organism>
<dbReference type="EMBL" id="AASCBU010000002">
    <property type="protein sequence ID" value="EFA8782993.1"/>
    <property type="molecule type" value="Genomic_DNA"/>
</dbReference>
<dbReference type="InterPro" id="IPR050643">
    <property type="entry name" value="Periplasmic_pilus_chap"/>
</dbReference>
<dbReference type="EMBL" id="JASMQD010000001">
    <property type="protein sequence ID" value="MDK2696691.1"/>
    <property type="molecule type" value="Genomic_DNA"/>
</dbReference>
<dbReference type="Proteomes" id="UP000324120">
    <property type="component" value="Unassembled WGS sequence"/>
</dbReference>
<reference evidence="18" key="2">
    <citation type="journal article" date="2018" name="Genome Biol.">
        <title>SKESA: strategic k-mer extension for scrupulous assemblies.</title>
        <authorList>
            <person name="Souvorov A."/>
            <person name="Agarwala R."/>
            <person name="Lipman D.J."/>
        </authorList>
    </citation>
    <scope>NUCLEOTIDE SEQUENCE [LARGE SCALE GENOMIC DNA]</scope>
    <source>
        <strain evidence="18">AMC_487</strain>
        <strain evidence="19">EC00618</strain>
    </source>
</reference>
<dbReference type="PROSITE" id="PS00635">
    <property type="entry name" value="PILI_CHAPERONE"/>
    <property type="match status" value="1"/>
</dbReference>
<dbReference type="RefSeq" id="WP_001306194.1">
    <property type="nucleotide sequence ID" value="NZ_AP019538.1"/>
</dbReference>
<dbReference type="Proteomes" id="UP000358010">
    <property type="component" value="Unassembled WGS sequence"/>
</dbReference>
<dbReference type="Proteomes" id="UP000775646">
    <property type="component" value="Unassembled WGS sequence"/>
</dbReference>
<evidence type="ECO:0000313" key="17">
    <source>
        <dbReference type="EMBL" id="EGD0648948.1"/>
    </source>
</evidence>
<dbReference type="EMBL" id="CP042615">
    <property type="protein sequence ID" value="QED74637.1"/>
    <property type="molecule type" value="Genomic_DNA"/>
</dbReference>
<feature type="domain" description="Pili assembly chaperone C-terminal" evidence="8">
    <location>
        <begin position="163"/>
        <end position="219"/>
    </location>
</feature>
<evidence type="ECO:0000313" key="32">
    <source>
        <dbReference type="Proteomes" id="UP000188967"/>
    </source>
</evidence>
<dbReference type="Proteomes" id="UP000188967">
    <property type="component" value="Unassembled WGS sequence"/>
</dbReference>
<gene>
    <name evidence="28" type="primary">focC_3</name>
    <name evidence="31" type="synonym">focC_5</name>
    <name evidence="16" type="ORF">B6R15_000375</name>
    <name evidence="17" type="ORF">B6R31_002615</name>
    <name evidence="13" type="ORF">BCB93_001633</name>
    <name evidence="25" type="ORF">BXT93_08460</name>
    <name evidence="10" type="ORF">C2R31_000776</name>
    <name evidence="14" type="ORF">C719_003250</name>
    <name evidence="27" type="ORF">DU321_02900</name>
    <name evidence="12" type="ORF">F7N46_11105</name>
    <name evidence="24" type="ORF">F9B07_04270</name>
    <name evidence="11" type="ORF">FIJ20_24580</name>
    <name evidence="30" type="ORF">FKO60_25295</name>
    <name evidence="26" type="ORF">FTV93_14425</name>
    <name evidence="23" type="ORF">FVB16_12445</name>
    <name evidence="15" type="ORF">HEP34_002735</name>
    <name evidence="18" type="ORF">HJQ60_000841</name>
    <name evidence="19" type="ORF">HL563_03490</name>
    <name evidence="20" type="ORF">JNA68_04945</name>
    <name evidence="28" type="ORF">NCTC10082_01548</name>
    <name evidence="31" type="ORF">NCTC10974_04793</name>
    <name evidence="29" type="ORF">NCTC9077_05307</name>
    <name evidence="21" type="ORF">NY836_12700</name>
    <name evidence="22" type="ORF">QO046_20565</name>
    <name evidence="9" type="ORF">TUM18780_37520</name>
</gene>
<dbReference type="GeneID" id="75169919"/>
<evidence type="ECO:0000313" key="30">
    <source>
        <dbReference type="EMBL" id="TZE41487.1"/>
    </source>
</evidence>
<proteinExistence type="inferred from homology"/>
<dbReference type="EMBL" id="AATJOC010000011">
    <property type="protein sequence ID" value="EFM0254039.1"/>
    <property type="molecule type" value="Genomic_DNA"/>
</dbReference>
<dbReference type="PRINTS" id="PR00969">
    <property type="entry name" value="CHAPERONPILI"/>
</dbReference>
<dbReference type="Proteomes" id="UP000486847">
    <property type="component" value="Unassembled WGS sequence"/>
</dbReference>
<dbReference type="Pfam" id="PF02753">
    <property type="entry name" value="PapD_C"/>
    <property type="match status" value="1"/>
</dbReference>
<evidence type="ECO:0000313" key="35">
    <source>
        <dbReference type="Proteomes" id="UP000272662"/>
    </source>
</evidence>
<reference evidence="23 39" key="9">
    <citation type="submission" date="2019-08" db="EMBL/GenBank/DDBJ databases">
        <title>Identification of Water Treatment Resistant and Multidrug Resistant Urinary Pathogenic Escherichia coli in Wastewater.</title>
        <authorList>
            <person name="Neumann N."/>
        </authorList>
    </citation>
    <scope>NUCLEOTIDE SEQUENCE [LARGE SCALE GENOMIC DNA]</scope>
    <source>
        <strain evidence="23 39">WU2356</strain>
    </source>
</reference>
<dbReference type="Proteomes" id="UP000533482">
    <property type="component" value="Unassembled WGS sequence"/>
</dbReference>
<evidence type="ECO:0000313" key="40">
    <source>
        <dbReference type="Proteomes" id="UP000486847"/>
    </source>
</evidence>
<evidence type="ECO:0000313" key="18">
    <source>
        <dbReference type="EMBL" id="HAI5330915.1"/>
    </source>
</evidence>
<dbReference type="Proteomes" id="UP000255164">
    <property type="component" value="Unassembled WGS sequence"/>
</dbReference>
<keyword evidence="4" id="KW-0574">Periplasm</keyword>
<dbReference type="EMBL" id="AASOHJ010000012">
    <property type="protein sequence ID" value="EFE8673674.1"/>
    <property type="molecule type" value="Genomic_DNA"/>
</dbReference>
<accession>A0A069C8X7</accession>
<reference evidence="27 35" key="6">
    <citation type="submission" date="2018-11" db="EMBL/GenBank/DDBJ databases">
        <title>E. coli isolates of the female bladder.</title>
        <authorList>
            <person name="Garretto A."/>
            <person name="Miller-Ensminger T."/>
            <person name="Wolfe A.J."/>
            <person name="Putonti C."/>
        </authorList>
    </citation>
    <scope>NUCLEOTIDE SEQUENCE [LARGE SCALE GENOMIC DNA]</scope>
    <source>
        <strain evidence="27 35">UMB1727</strain>
    </source>
</reference>
<evidence type="ECO:0000256" key="6">
    <source>
        <dbReference type="RuleBase" id="RU003918"/>
    </source>
</evidence>
<evidence type="ECO:0000313" key="13">
    <source>
        <dbReference type="EMBL" id="EFI6952022.1"/>
    </source>
</evidence>
<dbReference type="Gene3D" id="2.60.40.10">
    <property type="entry name" value="Immunoglobulins"/>
    <property type="match status" value="2"/>
</dbReference>
<dbReference type="EMBL" id="WCEW01000003">
    <property type="protein sequence ID" value="MTE88059.1"/>
    <property type="molecule type" value="Genomic_DNA"/>
</dbReference>
<evidence type="ECO:0000256" key="2">
    <source>
        <dbReference type="ARBA" id="ARBA00007399"/>
    </source>
</evidence>
<dbReference type="Proteomes" id="UP000519182">
    <property type="component" value="Unassembled WGS sequence"/>
</dbReference>
<evidence type="ECO:0000313" key="46">
    <source>
        <dbReference type="Proteomes" id="UP000567387"/>
    </source>
</evidence>
<dbReference type="EMBL" id="CAADJZ010000001">
    <property type="protein sequence ID" value="VFT71181.1"/>
    <property type="molecule type" value="Genomic_DNA"/>
</dbReference>
<dbReference type="SUPFAM" id="SSF49584">
    <property type="entry name" value="Periplasmic chaperone C-domain"/>
    <property type="match status" value="1"/>
</dbReference>
<comment type="subcellular location">
    <subcellularLocation>
        <location evidence="1 6">Periplasm</location>
    </subcellularLocation>
</comment>
<dbReference type="Proteomes" id="UP000272662">
    <property type="component" value="Unassembled WGS sequence"/>
</dbReference>
<dbReference type="Proteomes" id="UP001223829">
    <property type="component" value="Unassembled WGS sequence"/>
</dbReference>
<dbReference type="EMBL" id="RRVG01000002">
    <property type="protein sequence ID" value="RRL50837.1"/>
    <property type="molecule type" value="Genomic_DNA"/>
</dbReference>
<dbReference type="Proteomes" id="UP000655659">
    <property type="component" value="Unassembled WGS sequence"/>
</dbReference>
<dbReference type="EMBL" id="MTPS01000123">
    <property type="protein sequence ID" value="ONG35377.1"/>
    <property type="molecule type" value="Genomic_DNA"/>
</dbReference>
<reference evidence="20" key="16">
    <citation type="submission" date="2021-01" db="EMBL/GenBank/DDBJ databases">
        <title>Genomes of Escherichia coli STEC strains from raw meat-based diets for companion animals.</title>
        <authorList>
            <person name="Stevens M.J.A."/>
            <person name="Stephan R."/>
        </authorList>
    </citation>
    <scope>NUCLEOTIDE SEQUENCE</scope>
    <source>
        <strain evidence="20">ATC7-7</strain>
    </source>
</reference>
<evidence type="ECO:0000256" key="1">
    <source>
        <dbReference type="ARBA" id="ARBA00004418"/>
    </source>
</evidence>
<dbReference type="EMBL" id="JAETYU010000004">
    <property type="protein sequence ID" value="MBL6202555.1"/>
    <property type="molecule type" value="Genomic_DNA"/>
</dbReference>
<dbReference type="EMBL" id="UFZA01000001">
    <property type="protein sequence ID" value="STE03217.1"/>
    <property type="molecule type" value="Genomic_DNA"/>
</dbReference>
<reference evidence="19" key="12">
    <citation type="submission" date="2019-09" db="EMBL/GenBank/DDBJ databases">
        <authorList>
            <consortium name="NCBI Pathogen Detection Project"/>
        </authorList>
    </citation>
    <scope>NUCLEOTIDE SEQUENCE</scope>
    <source>
        <strain evidence="18">AMC_487</strain>
        <strain evidence="19">EC00618</strain>
    </source>
</reference>
<dbReference type="EMBL" id="VOTT01000216">
    <property type="protein sequence ID" value="MPU49627.1"/>
    <property type="molecule type" value="Genomic_DNA"/>
</dbReference>
<dbReference type="PANTHER" id="PTHR30251:SF10">
    <property type="entry name" value="FIMBRIAL CHAPERONE YEHC-RELATED"/>
    <property type="match status" value="1"/>
</dbReference>
<evidence type="ECO:0000313" key="16">
    <source>
        <dbReference type="EMBL" id="EFM7859179.1"/>
    </source>
</evidence>
<evidence type="ECO:0000313" key="37">
    <source>
        <dbReference type="Proteomes" id="UP000324120"/>
    </source>
</evidence>
<reference evidence="26 36" key="11">
    <citation type="submission" date="2019-08" db="EMBL/GenBank/DDBJ databases">
        <authorList>
            <person name="Chen F.-J."/>
            <person name="Wu H.-C."/>
            <person name="Liao Y.-C."/>
            <person name="Kuo S.-C."/>
        </authorList>
    </citation>
    <scope>NUCLEOTIDE SEQUENCE [LARGE SCALE GENOMIC DNA]</scope>
    <source>
        <strain evidence="26 36">NCYU-26-73</strain>
    </source>
</reference>
<reference evidence="31 38" key="7">
    <citation type="submission" date="2019-03" db="EMBL/GenBank/DDBJ databases">
        <authorList>
            <consortium name="Pathogen Informatics"/>
        </authorList>
    </citation>
    <scope>NUCLEOTIDE SEQUENCE [LARGE SCALE GENOMIC DNA]</scope>
    <source>
        <strain evidence="31 38">NCTC10974</strain>
    </source>
</reference>
<evidence type="ECO:0000313" key="43">
    <source>
        <dbReference type="Proteomes" id="UP000519859"/>
    </source>
</evidence>
<keyword evidence="3" id="KW-0732">Signal</keyword>
<dbReference type="EMBL" id="AATLXB010000002">
    <property type="protein sequence ID" value="EFM7859179.1"/>
    <property type="molecule type" value="Genomic_DNA"/>
</dbReference>
<evidence type="ECO:0000256" key="3">
    <source>
        <dbReference type="ARBA" id="ARBA00022729"/>
    </source>
</evidence>
<reference evidence="22" key="18">
    <citation type="submission" date="2023-05" db="EMBL/GenBank/DDBJ databases">
        <title>Efficient inhibition of multidrug-resistant Escherichia coli by a new antibiotic combination.</title>
        <authorList>
            <person name="Lin T."/>
        </authorList>
    </citation>
    <scope>NUCLEOTIDE SEQUENCE</scope>
    <source>
        <strain evidence="22">YmmD45</strain>
    </source>
</reference>
<evidence type="ECO:0000313" key="9">
    <source>
        <dbReference type="EMBL" id="BCG38590.1"/>
    </source>
</evidence>
<dbReference type="EMBL" id="JANWOR010000313">
    <property type="protein sequence ID" value="MDA4178252.1"/>
    <property type="molecule type" value="Genomic_DNA"/>
</dbReference>
<evidence type="ECO:0000256" key="4">
    <source>
        <dbReference type="ARBA" id="ARBA00022764"/>
    </source>
</evidence>
<dbReference type="Proteomes" id="UP001211064">
    <property type="component" value="Unassembled WGS sequence"/>
</dbReference>
<dbReference type="Proteomes" id="UP000321299">
    <property type="component" value="Chromosome"/>
</dbReference>
<evidence type="ECO:0000313" key="19">
    <source>
        <dbReference type="EMBL" id="HAJ0832812.1"/>
    </source>
</evidence>
<dbReference type="GO" id="GO:0030288">
    <property type="term" value="C:outer membrane-bounded periplasmic space"/>
    <property type="evidence" value="ECO:0007669"/>
    <property type="project" value="InterPro"/>
</dbReference>
<reference evidence="24 40" key="14">
    <citation type="submission" date="2019-10" db="EMBL/GenBank/DDBJ databases">
        <title>Comparative genomic analysis of antimicrobial resistant Escherichia coli of diverse origin.</title>
        <authorList>
            <person name="Ghatak S."/>
            <person name="Milton A.P."/>
            <person name="Rhetso K."/>
            <person name="Purkait D."/>
            <person name="Das S."/>
            <person name="Puro K.-U."/>
            <person name="Shakuntala I."/>
            <person name="Sen A."/>
            <person name="Sanjukta R."/>
            <person name="Priya G.B."/>
            <person name="Mawlong M."/>
            <person name="Lyngdoh V."/>
            <person name="Rynghang J."/>
            <person name="Mawphlang B.L."/>
        </authorList>
    </citation>
    <scope>NUCLEOTIDE SEQUENCE [LARGE SCALE GENOMIC DNA]</scope>
    <source>
        <strain evidence="24 40">SE161</strain>
    </source>
</reference>
<dbReference type="GO" id="GO:0071555">
    <property type="term" value="P:cell wall organization"/>
    <property type="evidence" value="ECO:0007669"/>
    <property type="project" value="InterPro"/>
</dbReference>
<evidence type="ECO:0000313" key="45">
    <source>
        <dbReference type="Proteomes" id="UP000533482"/>
    </source>
</evidence>
<evidence type="ECO:0000313" key="41">
    <source>
        <dbReference type="Proteomes" id="UP000509260"/>
    </source>
</evidence>
<dbReference type="EMBL" id="AP023197">
    <property type="protein sequence ID" value="BCG38590.1"/>
    <property type="molecule type" value="Genomic_DNA"/>
</dbReference>
<dbReference type="Proteomes" id="UP000587626">
    <property type="component" value="Unassembled WGS sequence"/>
</dbReference>
<dbReference type="InterPro" id="IPR036316">
    <property type="entry name" value="Pili_assmbl_chap_C_dom_sf"/>
</dbReference>
<keyword evidence="5 6" id="KW-0143">Chaperone</keyword>
<evidence type="ECO:0000313" key="39">
    <source>
        <dbReference type="Proteomes" id="UP000392867"/>
    </source>
</evidence>
<reference evidence="44 47" key="4">
    <citation type="submission" date="2018-08" db="EMBL/GenBank/DDBJ databases">
        <authorList>
            <consortium name="GenomeTrakr network: Whole genome sequencing for foodborne pathogen traceback"/>
        </authorList>
    </citation>
    <scope>NUCLEOTIDE SEQUENCE</scope>
    <source>
        <strain evidence="14 44">AZ-TG73163</strain>
        <strain evidence="13">CFSAN046653</strain>
        <strain evidence="17">NC_STEC178</strain>
        <strain evidence="16 47">NC_STEC194</strain>
        <strain evidence="15 42">PSU-2464</strain>
    </source>
</reference>
<evidence type="ECO:0000313" key="10">
    <source>
        <dbReference type="EMBL" id="EFA8782993.1"/>
    </source>
</evidence>
<evidence type="ECO:0000313" key="34">
    <source>
        <dbReference type="Proteomes" id="UP000255164"/>
    </source>
</evidence>
<dbReference type="Proteomes" id="UP000392867">
    <property type="component" value="Unassembled WGS sequence"/>
</dbReference>
<reference evidence="21" key="17">
    <citation type="submission" date="2022-08" db="EMBL/GenBank/DDBJ databases">
        <title>Genome sequencing of human pathogens.</title>
        <authorList>
            <person name="Cao X."/>
        </authorList>
    </citation>
    <scope>NUCLEOTIDE SEQUENCE</scope>
    <source>
        <strain evidence="21">EC16126</strain>
    </source>
</reference>
<evidence type="ECO:0000259" key="8">
    <source>
        <dbReference type="Pfam" id="PF02753"/>
    </source>
</evidence>
<reference evidence="12 45" key="13">
    <citation type="submission" date="2019-09" db="EMBL/GenBank/DDBJ databases">
        <authorList>
            <consortium name="NARMS: The National Antimicrobial Resistance Monitoring System"/>
        </authorList>
    </citation>
    <scope>NUCLEOTIDE SEQUENCE [LARGE SCALE GENOMIC DNA]</scope>
    <source>
        <strain evidence="11 43">FSIS11921886</strain>
        <strain evidence="12 45">FSIS11923834</strain>
    </source>
</reference>
<dbReference type="InterPro" id="IPR008962">
    <property type="entry name" value="PapD-like_sf"/>
</dbReference>
<dbReference type="EMBL" id="VHKY01000040">
    <property type="protein sequence ID" value="TZE41487.1"/>
    <property type="molecule type" value="Genomic_DNA"/>
</dbReference>
<feature type="domain" description="Pili assembly chaperone N-terminal" evidence="7">
    <location>
        <begin position="19"/>
        <end position="141"/>
    </location>
</feature>
<dbReference type="EMBL" id="AASDFP010000103">
    <property type="protein sequence ID" value="EFB2195298.1"/>
    <property type="molecule type" value="Genomic_DNA"/>
</dbReference>
<evidence type="ECO:0000313" key="48">
    <source>
        <dbReference type="Proteomes" id="UP000630371"/>
    </source>
</evidence>
<dbReference type="EMBL" id="AASZRA010000006">
    <property type="protein sequence ID" value="EFI6952022.1"/>
    <property type="molecule type" value="Genomic_DNA"/>
</dbReference>
<reference evidence="33 34" key="3">
    <citation type="submission" date="2018-06" db="EMBL/GenBank/DDBJ databases">
        <authorList>
            <consortium name="Pathogen Informatics"/>
            <person name="Doyle S."/>
        </authorList>
    </citation>
    <scope>NUCLEOTIDE SEQUENCE [LARGE SCALE GENOMIC DNA]</scope>
    <source>
        <strain evidence="28 34">NCTC10082</strain>
        <strain evidence="29 33">NCTC9077</strain>
    </source>
</reference>
<evidence type="ECO:0000313" key="20">
    <source>
        <dbReference type="EMBL" id="MBL6202555.1"/>
    </source>
</evidence>
<evidence type="ECO:0000313" key="22">
    <source>
        <dbReference type="EMBL" id="MDK2696691.1"/>
    </source>
</evidence>
<reference evidence="25 32" key="1">
    <citation type="submission" date="2017-01" db="EMBL/GenBank/DDBJ databases">
        <title>Draft genome sequence of an E. coli strain isolated from human, in Amazon, Brazil.</title>
        <authorList>
            <person name="Moura Q."/>
            <person name="Fernandes M.R."/>
            <person name="Cerdeira L."/>
            <person name="Vianello M."/>
            <person name="Souza T.A."/>
            <person name="Ienne S."/>
            <person name="Lincopan N."/>
        </authorList>
    </citation>
    <scope>NUCLEOTIDE SEQUENCE [LARGE SCALE GENOMIC DNA]</scope>
    <source>
        <strain evidence="25 32">ICBEcBL-II-13</strain>
    </source>
</reference>
<evidence type="ECO:0000313" key="33">
    <source>
        <dbReference type="Proteomes" id="UP000254495"/>
    </source>
</evidence>